<proteinExistence type="predicted"/>
<organism evidence="1">
    <name type="scientific">uncultured marine group II/III euryarchaeote KM3_185_F04</name>
    <dbReference type="NCBI Taxonomy" id="1457949"/>
    <lineage>
        <taxon>Archaea</taxon>
        <taxon>Methanobacteriati</taxon>
        <taxon>Methanobacteriota</taxon>
        <taxon>environmental samples</taxon>
    </lineage>
</organism>
<evidence type="ECO:0000313" key="1">
    <source>
        <dbReference type="EMBL" id="AIF05593.1"/>
    </source>
</evidence>
<protein>
    <submittedName>
        <fullName evidence="1">Uncharacterized protein</fullName>
    </submittedName>
</protein>
<dbReference type="AlphaFoldDB" id="A0A075GUZ6"/>
<sequence>MPKTVHISGAVDAFYHALADRLHRAGAMLTDDPNEAEVTVGLGEGASGDVAIVPAHVEHGEASLVIRIHDLLVPEGAIDWSEEIIHEWADWVRDGAEGIHPPDIEARHWVHVRDATDALSLLILSDTDAAVQGVIDMSGRRAWTPKSMLEEMTLLWSRFTNALHHSHTIQSLTEDTSPAASSYRSRDLRPDLGPLHDALLKAGGDGWRPLVSMRVALMEVFAHKDEDST</sequence>
<name>A0A075GUZ6_9EURY</name>
<accession>A0A075GUZ6</accession>
<reference evidence="1" key="1">
    <citation type="journal article" date="2014" name="Genome Biol. Evol.">
        <title>Pangenome evidence for extensive interdomain horizontal transfer affecting lineage core and shell genes in uncultured planktonic thaumarchaeota and euryarchaeota.</title>
        <authorList>
            <person name="Deschamps P."/>
            <person name="Zivanovic Y."/>
            <person name="Moreira D."/>
            <person name="Rodriguez-Valera F."/>
            <person name="Lopez-Garcia P."/>
        </authorList>
    </citation>
    <scope>NUCLEOTIDE SEQUENCE</scope>
</reference>
<dbReference type="EMBL" id="KF900744">
    <property type="protein sequence ID" value="AIF05593.1"/>
    <property type="molecule type" value="Genomic_DNA"/>
</dbReference>